<comment type="caution">
    <text evidence="1">The sequence shown here is derived from an EMBL/GenBank/DDBJ whole genome shotgun (WGS) entry which is preliminary data.</text>
</comment>
<proteinExistence type="predicted"/>
<evidence type="ECO:0000313" key="2">
    <source>
        <dbReference type="Proteomes" id="UP000887159"/>
    </source>
</evidence>
<dbReference type="Proteomes" id="UP000887159">
    <property type="component" value="Unassembled WGS sequence"/>
</dbReference>
<accession>A0A8X6RI24</accession>
<evidence type="ECO:0000313" key="1">
    <source>
        <dbReference type="EMBL" id="GFX95393.1"/>
    </source>
</evidence>
<keyword evidence="2" id="KW-1185">Reference proteome</keyword>
<dbReference type="EMBL" id="BMAU01021186">
    <property type="protein sequence ID" value="GFX95393.1"/>
    <property type="molecule type" value="Genomic_DNA"/>
</dbReference>
<organism evidence="1 2">
    <name type="scientific">Trichonephila clavipes</name>
    <name type="common">Golden silk orbweaver</name>
    <name type="synonym">Nephila clavipes</name>
    <dbReference type="NCBI Taxonomy" id="2585209"/>
    <lineage>
        <taxon>Eukaryota</taxon>
        <taxon>Metazoa</taxon>
        <taxon>Ecdysozoa</taxon>
        <taxon>Arthropoda</taxon>
        <taxon>Chelicerata</taxon>
        <taxon>Arachnida</taxon>
        <taxon>Araneae</taxon>
        <taxon>Araneomorphae</taxon>
        <taxon>Entelegynae</taxon>
        <taxon>Araneoidea</taxon>
        <taxon>Nephilidae</taxon>
        <taxon>Trichonephila</taxon>
    </lineage>
</organism>
<reference evidence="1" key="1">
    <citation type="submission" date="2020-08" db="EMBL/GenBank/DDBJ databases">
        <title>Multicomponent nature underlies the extraordinary mechanical properties of spider dragline silk.</title>
        <authorList>
            <person name="Kono N."/>
            <person name="Nakamura H."/>
            <person name="Mori M."/>
            <person name="Yoshida Y."/>
            <person name="Ohtoshi R."/>
            <person name="Malay A.D."/>
            <person name="Moran D.A.P."/>
            <person name="Tomita M."/>
            <person name="Numata K."/>
            <person name="Arakawa K."/>
        </authorList>
    </citation>
    <scope>NUCLEOTIDE SEQUENCE</scope>
</reference>
<protein>
    <submittedName>
        <fullName evidence="1">DUF5641 domain-containing protein</fullName>
    </submittedName>
</protein>
<sequence length="211" mass="24147">MVRSIKELLRKCLGKACVTYKEMLTLLYDCEATINGRPLTYLSDDPKELKPLTPAHFIQDIKERETFDLDLIDSPHILKRVRYLRTLRSNLRKHFYKKYLGELKSLTIRLTFAEKSFLTLADGAKYSLSCRKQITHFLNFYTLADGAHKILSSLSERKSPSPDIHTALTGGAHRFQLLSSRGKSRLPLAWHSRMRSASDQSVLPPKVVEGV</sequence>
<gene>
    <name evidence="1" type="primary">AVEN_58367_1</name>
    <name evidence="1" type="ORF">TNCV_3684451</name>
</gene>
<name>A0A8X6RI24_TRICX</name>
<dbReference type="AlphaFoldDB" id="A0A8X6RI24"/>